<name>A0A1C9EHS0_9CAUD</name>
<evidence type="ECO:0000313" key="2">
    <source>
        <dbReference type="Proteomes" id="UP000203073"/>
    </source>
</evidence>
<dbReference type="Proteomes" id="UP000203073">
    <property type="component" value="Segment"/>
</dbReference>
<accession>A0A1C9EHS0</accession>
<evidence type="ECO:0000313" key="1">
    <source>
        <dbReference type="EMBL" id="AON97344.1"/>
    </source>
</evidence>
<organism evidence="1 2">
    <name type="scientific">Gordonia phage Hedwig</name>
    <dbReference type="NCBI Taxonomy" id="1887648"/>
    <lineage>
        <taxon>Viruses</taxon>
        <taxon>Duplodnaviria</taxon>
        <taxon>Heunggongvirae</taxon>
        <taxon>Uroviricota</taxon>
        <taxon>Caudoviricetes</taxon>
        <taxon>Hedwigvirus</taxon>
        <taxon>Hedwigvirus hedwig</taxon>
    </lineage>
</organism>
<gene>
    <name evidence="1" type="primary">51</name>
    <name evidence="1" type="ORF">SEA_HEDWIG_51</name>
</gene>
<sequence>MSAKTNPLLQSLLAQSRGCRRDERHNPRCKRCARGRRYASVVRGVS</sequence>
<dbReference type="KEGG" id="vg:29056498"/>
<keyword evidence="2" id="KW-1185">Reference proteome</keyword>
<reference evidence="2" key="1">
    <citation type="submission" date="2016-07" db="EMBL/GenBank/DDBJ databases">
        <authorList>
            <person name="Florea S."/>
            <person name="Webb J.S."/>
            <person name="Jaromczyk J."/>
            <person name="Schardl C.L."/>
        </authorList>
    </citation>
    <scope>NUCLEOTIDE SEQUENCE [LARGE SCALE GENOMIC DNA]</scope>
</reference>
<dbReference type="RefSeq" id="YP_009289860.1">
    <property type="nucleotide sequence ID" value="NC_031099.1"/>
</dbReference>
<dbReference type="GeneID" id="29056498"/>
<protein>
    <submittedName>
        <fullName evidence="1">Uncharacterized protein</fullName>
    </submittedName>
</protein>
<proteinExistence type="predicted"/>
<dbReference type="EMBL" id="KX557279">
    <property type="protein sequence ID" value="AON97344.1"/>
    <property type="molecule type" value="Genomic_DNA"/>
</dbReference>